<protein>
    <submittedName>
        <fullName evidence="2">Uncharacterized protein</fullName>
    </submittedName>
</protein>
<organism evidence="2 3">
    <name type="scientific">Desulfonema magnum</name>
    <dbReference type="NCBI Taxonomy" id="45655"/>
    <lineage>
        <taxon>Bacteria</taxon>
        <taxon>Pseudomonadati</taxon>
        <taxon>Thermodesulfobacteriota</taxon>
        <taxon>Desulfobacteria</taxon>
        <taxon>Desulfobacterales</taxon>
        <taxon>Desulfococcaceae</taxon>
        <taxon>Desulfonema</taxon>
    </lineage>
</organism>
<proteinExistence type="predicted"/>
<sequence>MPLGAGRLKISLFAVFLPDDVSPPPTGSPQDVPLRQAQGTSCGEAQKADR</sequence>
<accession>A0A975BX70</accession>
<name>A0A975BX70_9BACT</name>
<dbReference type="Proteomes" id="UP000663722">
    <property type="component" value="Chromosome"/>
</dbReference>
<dbReference type="AlphaFoldDB" id="A0A975BX70"/>
<evidence type="ECO:0000256" key="1">
    <source>
        <dbReference type="SAM" id="MobiDB-lite"/>
    </source>
</evidence>
<dbReference type="KEGG" id="dmm:dnm_092800"/>
<evidence type="ECO:0000313" key="2">
    <source>
        <dbReference type="EMBL" id="QTA93182.1"/>
    </source>
</evidence>
<gene>
    <name evidence="2" type="ORF">dnm_092800</name>
</gene>
<reference evidence="2" key="1">
    <citation type="journal article" date="2021" name="Microb. Physiol.">
        <title>Proteogenomic Insights into the Physiology of Marine, Sulfate-Reducing, Filamentous Desulfonema limicola and Desulfonema magnum.</title>
        <authorList>
            <person name="Schnaars V."/>
            <person name="Wohlbrand L."/>
            <person name="Scheve S."/>
            <person name="Hinrichs C."/>
            <person name="Reinhardt R."/>
            <person name="Rabus R."/>
        </authorList>
    </citation>
    <scope>NUCLEOTIDE SEQUENCE</scope>
    <source>
        <strain evidence="2">4be13</strain>
    </source>
</reference>
<evidence type="ECO:0000313" key="3">
    <source>
        <dbReference type="Proteomes" id="UP000663722"/>
    </source>
</evidence>
<dbReference type="EMBL" id="CP061800">
    <property type="protein sequence ID" value="QTA93182.1"/>
    <property type="molecule type" value="Genomic_DNA"/>
</dbReference>
<keyword evidence="3" id="KW-1185">Reference proteome</keyword>
<feature type="region of interest" description="Disordered" evidence="1">
    <location>
        <begin position="19"/>
        <end position="50"/>
    </location>
</feature>